<dbReference type="EMBL" id="MK249201">
    <property type="protein sequence ID" value="QCQ84977.1"/>
    <property type="molecule type" value="Genomic_DNA"/>
</dbReference>
<organism evidence="2">
    <name type="scientific">Blackfly microvirus SF02</name>
    <dbReference type="NCBI Taxonomy" id="2576452"/>
    <lineage>
        <taxon>Viruses</taxon>
        <taxon>Monodnaviria</taxon>
        <taxon>Sangervirae</taxon>
        <taxon>Phixviricota</taxon>
        <taxon>Malgrandaviricetes</taxon>
        <taxon>Petitvirales</taxon>
        <taxon>Microviridae</taxon>
        <taxon>Microvirus</taxon>
    </lineage>
</organism>
<protein>
    <submittedName>
        <fullName evidence="2">Internal scaffolding protein</fullName>
    </submittedName>
</protein>
<reference evidence="2" key="1">
    <citation type="submission" date="2018-12" db="EMBL/GenBank/DDBJ databases">
        <title>Singled stranded DNA viruses identified in blackflies (Austrosimulium ungulatum) sampled in New Zealand.</title>
        <authorList>
            <person name="Kraberger S."/>
            <person name="Fontenele R.S."/>
            <person name="Schmidlin K."/>
            <person name="Walters M."/>
            <person name="Varsani A."/>
        </authorList>
    </citation>
    <scope>NUCLEOTIDE SEQUENCE [LARGE SCALE GENOMIC DNA]</scope>
    <source>
        <strain evidence="2">142</strain>
    </source>
</reference>
<proteinExistence type="predicted"/>
<dbReference type="Proteomes" id="UP000324654">
    <property type="component" value="Genome"/>
</dbReference>
<feature type="region of interest" description="Disordered" evidence="1">
    <location>
        <begin position="148"/>
        <end position="181"/>
    </location>
</feature>
<sequence length="181" mass="20343">MLKPNNRGSLDLIDDETGELLETDIWKTPWNHDTNTESDRVALTCTDKSLTIQSAKEDTDINNILERFMKSGEPPPFALPEHFGNYEDVHNQFEARTRIAETNAIFYKLDANLRSEFQNDPARWEETVVATAMAGDRKRLRELGIAEPEPLEQAIQPGVATPPPQTPEKAPTGAKTETNPK</sequence>
<name>A0A4P8PKL0_9VIRU</name>
<dbReference type="InterPro" id="IPR014131">
    <property type="entry name" value="Chlamydia_phage_Vp3"/>
</dbReference>
<evidence type="ECO:0000256" key="1">
    <source>
        <dbReference type="SAM" id="MobiDB-lite"/>
    </source>
</evidence>
<evidence type="ECO:0000313" key="2">
    <source>
        <dbReference type="EMBL" id="QCQ84977.1"/>
    </source>
</evidence>
<accession>A0A4P8PKL0</accession>
<dbReference type="Pfam" id="PF09675">
    <property type="entry name" value="Chlamy_scaf"/>
    <property type="match status" value="1"/>
</dbReference>